<dbReference type="Gene3D" id="3.40.50.300">
    <property type="entry name" value="P-loop containing nucleotide triphosphate hydrolases"/>
    <property type="match status" value="1"/>
</dbReference>
<feature type="transmembrane region" description="Helical" evidence="7">
    <location>
        <begin position="124"/>
        <end position="145"/>
    </location>
</feature>
<proteinExistence type="predicted"/>
<dbReference type="Gene3D" id="1.20.1560.10">
    <property type="entry name" value="ABC transporter type 1, transmembrane domain"/>
    <property type="match status" value="1"/>
</dbReference>
<dbReference type="GO" id="GO:0005886">
    <property type="term" value="C:plasma membrane"/>
    <property type="evidence" value="ECO:0007669"/>
    <property type="project" value="UniProtKB-SubCell"/>
</dbReference>
<feature type="transmembrane region" description="Helical" evidence="7">
    <location>
        <begin position="12"/>
        <end position="33"/>
    </location>
</feature>
<feature type="transmembrane region" description="Helical" evidence="7">
    <location>
        <begin position="53"/>
        <end position="73"/>
    </location>
</feature>
<evidence type="ECO:0000256" key="5">
    <source>
        <dbReference type="ARBA" id="ARBA00022989"/>
    </source>
</evidence>
<dbReference type="InterPro" id="IPR017871">
    <property type="entry name" value="ABC_transporter-like_CS"/>
</dbReference>
<accession>A0A0B4S096</accession>
<dbReference type="PROSITE" id="PS50929">
    <property type="entry name" value="ABC_TM1F"/>
    <property type="match status" value="1"/>
</dbReference>
<dbReference type="GO" id="GO:0015421">
    <property type="term" value="F:ABC-type oligopeptide transporter activity"/>
    <property type="evidence" value="ECO:0007669"/>
    <property type="project" value="TreeGrafter"/>
</dbReference>
<dbReference type="PANTHER" id="PTHR43394:SF1">
    <property type="entry name" value="ATP-BINDING CASSETTE SUB-FAMILY B MEMBER 10, MITOCHONDRIAL"/>
    <property type="match status" value="1"/>
</dbReference>
<dbReference type="InterPro" id="IPR003439">
    <property type="entry name" value="ABC_transporter-like_ATP-bd"/>
</dbReference>
<dbReference type="RefSeq" id="WP_041953519.1">
    <property type="nucleotide sequence ID" value="NZ_CP009761.1"/>
</dbReference>
<evidence type="ECO:0000313" key="10">
    <source>
        <dbReference type="EMBL" id="AIZ36125.1"/>
    </source>
</evidence>
<dbReference type="GO" id="GO:0005524">
    <property type="term" value="F:ATP binding"/>
    <property type="evidence" value="ECO:0007669"/>
    <property type="project" value="UniProtKB-KW"/>
</dbReference>
<feature type="transmembrane region" description="Helical" evidence="7">
    <location>
        <begin position="266"/>
        <end position="287"/>
    </location>
</feature>
<comment type="subcellular location">
    <subcellularLocation>
        <location evidence="1">Cell membrane</location>
        <topology evidence="1">Multi-pass membrane protein</topology>
    </subcellularLocation>
</comment>
<dbReference type="STRING" id="33033.NW74_01525"/>
<keyword evidence="2 7" id="KW-0812">Transmembrane</keyword>
<organism evidence="10 11">
    <name type="scientific">Parvimonas micra</name>
    <dbReference type="NCBI Taxonomy" id="33033"/>
    <lineage>
        <taxon>Bacteria</taxon>
        <taxon>Bacillati</taxon>
        <taxon>Bacillota</taxon>
        <taxon>Tissierellia</taxon>
        <taxon>Tissierellales</taxon>
        <taxon>Peptoniphilaceae</taxon>
        <taxon>Parvimonas</taxon>
    </lineage>
</organism>
<dbReference type="Pfam" id="PF00664">
    <property type="entry name" value="ABC_membrane"/>
    <property type="match status" value="1"/>
</dbReference>
<evidence type="ECO:0000256" key="2">
    <source>
        <dbReference type="ARBA" id="ARBA00022692"/>
    </source>
</evidence>
<dbReference type="EMBL" id="CP009761">
    <property type="protein sequence ID" value="AIZ36125.1"/>
    <property type="molecule type" value="Genomic_DNA"/>
</dbReference>
<gene>
    <name evidence="10" type="ORF">NW74_01525</name>
</gene>
<feature type="domain" description="ABC transmembrane type-1" evidence="9">
    <location>
        <begin position="14"/>
        <end position="295"/>
    </location>
</feature>
<dbReference type="Pfam" id="PF00005">
    <property type="entry name" value="ABC_tran"/>
    <property type="match status" value="1"/>
</dbReference>
<evidence type="ECO:0000256" key="3">
    <source>
        <dbReference type="ARBA" id="ARBA00022741"/>
    </source>
</evidence>
<dbReference type="Proteomes" id="UP000031386">
    <property type="component" value="Chromosome"/>
</dbReference>
<dbReference type="KEGG" id="pmic:NW74_01525"/>
<dbReference type="PROSITE" id="PS50893">
    <property type="entry name" value="ABC_TRANSPORTER_2"/>
    <property type="match status" value="1"/>
</dbReference>
<dbReference type="InterPro" id="IPR003593">
    <property type="entry name" value="AAA+_ATPase"/>
</dbReference>
<dbReference type="InterPro" id="IPR027417">
    <property type="entry name" value="P-loop_NTPase"/>
</dbReference>
<evidence type="ECO:0000256" key="7">
    <source>
        <dbReference type="SAM" id="Phobius"/>
    </source>
</evidence>
<evidence type="ECO:0000256" key="6">
    <source>
        <dbReference type="ARBA" id="ARBA00023136"/>
    </source>
</evidence>
<dbReference type="InterPro" id="IPR036640">
    <property type="entry name" value="ABC1_TM_sf"/>
</dbReference>
<feature type="transmembrane region" description="Helical" evidence="7">
    <location>
        <begin position="242"/>
        <end position="260"/>
    </location>
</feature>
<dbReference type="InterPro" id="IPR039421">
    <property type="entry name" value="Type_1_exporter"/>
</dbReference>
<evidence type="ECO:0000256" key="1">
    <source>
        <dbReference type="ARBA" id="ARBA00004651"/>
    </source>
</evidence>
<name>A0A0B4S096_9FIRM</name>
<keyword evidence="11" id="KW-1185">Reference proteome</keyword>
<dbReference type="SUPFAM" id="SSF52540">
    <property type="entry name" value="P-loop containing nucleoside triphosphate hydrolases"/>
    <property type="match status" value="1"/>
</dbReference>
<feature type="transmembrane region" description="Helical" evidence="7">
    <location>
        <begin position="151"/>
        <end position="171"/>
    </location>
</feature>
<evidence type="ECO:0000259" key="8">
    <source>
        <dbReference type="PROSITE" id="PS50893"/>
    </source>
</evidence>
<protein>
    <submittedName>
        <fullName evidence="10">ABC transporter ATP-binding protein</fullName>
    </submittedName>
</protein>
<keyword evidence="5 7" id="KW-1133">Transmembrane helix</keyword>
<dbReference type="PROSITE" id="PS00211">
    <property type="entry name" value="ABC_TRANSPORTER_1"/>
    <property type="match status" value="1"/>
</dbReference>
<dbReference type="SMART" id="SM00382">
    <property type="entry name" value="AAA"/>
    <property type="match status" value="1"/>
</dbReference>
<keyword evidence="3" id="KW-0547">Nucleotide-binding</keyword>
<dbReference type="PANTHER" id="PTHR43394">
    <property type="entry name" value="ATP-DEPENDENT PERMEASE MDL1, MITOCHONDRIAL"/>
    <property type="match status" value="1"/>
</dbReference>
<evidence type="ECO:0000256" key="4">
    <source>
        <dbReference type="ARBA" id="ARBA00022840"/>
    </source>
</evidence>
<dbReference type="CDD" id="cd03228">
    <property type="entry name" value="ABCC_MRP_Like"/>
    <property type="match status" value="1"/>
</dbReference>
<reference evidence="10 11" key="1">
    <citation type="submission" date="2014-10" db="EMBL/GenBank/DDBJ databases">
        <title>Complete genome sequence of Parvimonas micra KCOM 1535 (= ChDC B708).</title>
        <authorList>
            <person name="Kook J.-K."/>
            <person name="Park S.-N."/>
            <person name="Lim Y.K."/>
            <person name="Roh H."/>
        </authorList>
    </citation>
    <scope>NUCLEOTIDE SEQUENCE [LARGE SCALE GENOMIC DNA]</scope>
    <source>
        <strain evidence="11">KCOM 1535 / ChDC B708</strain>
    </source>
</reference>
<dbReference type="OrthoDB" id="9797709at2"/>
<feature type="domain" description="ABC transporter" evidence="8">
    <location>
        <begin position="324"/>
        <end position="519"/>
    </location>
</feature>
<dbReference type="GO" id="GO:0016887">
    <property type="term" value="F:ATP hydrolysis activity"/>
    <property type="evidence" value="ECO:0007669"/>
    <property type="project" value="InterPro"/>
</dbReference>
<dbReference type="SUPFAM" id="SSF90123">
    <property type="entry name" value="ABC transporter transmembrane region"/>
    <property type="match status" value="1"/>
</dbReference>
<evidence type="ECO:0000259" key="9">
    <source>
        <dbReference type="PROSITE" id="PS50929"/>
    </source>
</evidence>
<evidence type="ECO:0000313" key="11">
    <source>
        <dbReference type="Proteomes" id="UP000031386"/>
    </source>
</evidence>
<dbReference type="AlphaFoldDB" id="A0A0B4S096"/>
<keyword evidence="4 10" id="KW-0067">ATP-binding</keyword>
<keyword evidence="6 7" id="KW-0472">Membrane</keyword>
<sequence length="519" mass="59320">MIKSKYKKNIHKIIILFISGIIVGSFSIFPMVLIQKVIDSLTTGYTVEFFKYIILYSLIYILIDLFKIILINFGSKFELNLNRDIKDEIIESILNTKIDLLEKIGGSNVFNSIIDDLKSLDDKIIPLVFGLGFSISSFIIGAIIIIKYDYIMLISMLLISCVSTILIQKILNSSEIASERSQIQRLNVINKLFDIIVGARDIKLFNKEKYFSKDFTSENGKLNKLDKKIVNIKNISQTLVRLLFNLIMAILILIGGIRVSQNNLSIGALIAIILYASMITDPIFNIIENQKEISAFKNSVKRIDNTFEMLERENIDLQKNFNVIEFKDVSLNYGDNQILSEFNFIINKNDKVKINGRTGSGKSSLAKLITNLYKPTLGNILIDGKKNKTISLSAVFQENKLFNMSIIDNITFKSNIEKEKLKQIIKICRLEEVIEKYSDNSIGFDSSTLSGGEKTRLLLARALYKDCELYIFDEISTGLDESLFYEIFDEAMKFLQSKTIIVIDHKYIDEKYFTKSIFI</sequence>
<dbReference type="InterPro" id="IPR011527">
    <property type="entry name" value="ABC1_TM_dom"/>
</dbReference>